<proteinExistence type="inferred from homology"/>
<evidence type="ECO:0000256" key="1">
    <source>
        <dbReference type="ARBA" id="ARBA00008315"/>
    </source>
</evidence>
<dbReference type="Proteomes" id="UP000006727">
    <property type="component" value="Chromosome 6"/>
</dbReference>
<dbReference type="Gramene" id="Pp3c6_13470V3.2">
    <property type="protein sequence ID" value="Pp3c6_13470V3.2"/>
    <property type="gene ID" value="Pp3c6_13470"/>
</dbReference>
<dbReference type="Pfam" id="PF13879">
    <property type="entry name" value="Hmw_CFAP97"/>
    <property type="match status" value="1"/>
</dbReference>
<dbReference type="InParanoid" id="A0A7I4DXW3"/>
<name>A0A7I4DXW3_PHYPA</name>
<evidence type="ECO:0000313" key="3">
    <source>
        <dbReference type="Proteomes" id="UP000006727"/>
    </source>
</evidence>
<reference evidence="2 3" key="1">
    <citation type="journal article" date="2008" name="Science">
        <title>The Physcomitrella genome reveals evolutionary insights into the conquest of land by plants.</title>
        <authorList>
            <person name="Rensing S."/>
            <person name="Lang D."/>
            <person name="Zimmer A."/>
            <person name="Terry A."/>
            <person name="Salamov A."/>
            <person name="Shapiro H."/>
            <person name="Nishiyama T."/>
            <person name="Perroud P.-F."/>
            <person name="Lindquist E."/>
            <person name="Kamisugi Y."/>
            <person name="Tanahashi T."/>
            <person name="Sakakibara K."/>
            <person name="Fujita T."/>
            <person name="Oishi K."/>
            <person name="Shin-I T."/>
            <person name="Kuroki Y."/>
            <person name="Toyoda A."/>
            <person name="Suzuki Y."/>
            <person name="Hashimoto A."/>
            <person name="Yamaguchi K."/>
            <person name="Sugano A."/>
            <person name="Kohara Y."/>
            <person name="Fujiyama A."/>
            <person name="Anterola A."/>
            <person name="Aoki S."/>
            <person name="Ashton N."/>
            <person name="Barbazuk W.B."/>
            <person name="Barker E."/>
            <person name="Bennetzen J."/>
            <person name="Bezanilla M."/>
            <person name="Blankenship R."/>
            <person name="Cho S.H."/>
            <person name="Dutcher S."/>
            <person name="Estelle M."/>
            <person name="Fawcett J.A."/>
            <person name="Gundlach H."/>
            <person name="Hanada K."/>
            <person name="Heyl A."/>
            <person name="Hicks K.A."/>
            <person name="Hugh J."/>
            <person name="Lohr M."/>
            <person name="Mayer K."/>
            <person name="Melkozernov A."/>
            <person name="Murata T."/>
            <person name="Nelson D."/>
            <person name="Pils B."/>
            <person name="Prigge M."/>
            <person name="Reiss B."/>
            <person name="Renner T."/>
            <person name="Rombauts S."/>
            <person name="Rushton P."/>
            <person name="Sanderfoot A."/>
            <person name="Schween G."/>
            <person name="Shiu S.-H."/>
            <person name="Stueber K."/>
            <person name="Theodoulou F.L."/>
            <person name="Tu H."/>
            <person name="Van de Peer Y."/>
            <person name="Verrier P.J."/>
            <person name="Waters E."/>
            <person name="Wood A."/>
            <person name="Yang L."/>
            <person name="Cove D."/>
            <person name="Cuming A."/>
            <person name="Hasebe M."/>
            <person name="Lucas S."/>
            <person name="Mishler D.B."/>
            <person name="Reski R."/>
            <person name="Grigoriev I."/>
            <person name="Quatrano R.S."/>
            <person name="Boore J.L."/>
        </authorList>
    </citation>
    <scope>NUCLEOTIDE SEQUENCE [LARGE SCALE GENOMIC DNA]</scope>
    <source>
        <strain evidence="2 3">cv. Gransden 2004</strain>
    </source>
</reference>
<keyword evidence="3" id="KW-1185">Reference proteome</keyword>
<dbReference type="InterPro" id="IPR029488">
    <property type="entry name" value="Hmw/CFAP97"/>
</dbReference>
<comment type="similarity">
    <text evidence="1">Belongs to the CFAP97 family.</text>
</comment>
<protein>
    <submittedName>
        <fullName evidence="2">Uncharacterized protein</fullName>
    </submittedName>
</protein>
<reference evidence="2 3" key="2">
    <citation type="journal article" date="2018" name="Plant J.">
        <title>The Physcomitrella patens chromosome-scale assembly reveals moss genome structure and evolution.</title>
        <authorList>
            <person name="Lang D."/>
            <person name="Ullrich K.K."/>
            <person name="Murat F."/>
            <person name="Fuchs J."/>
            <person name="Jenkins J."/>
            <person name="Haas F.B."/>
            <person name="Piednoel M."/>
            <person name="Gundlach H."/>
            <person name="Van Bel M."/>
            <person name="Meyberg R."/>
            <person name="Vives C."/>
            <person name="Morata J."/>
            <person name="Symeonidi A."/>
            <person name="Hiss M."/>
            <person name="Muchero W."/>
            <person name="Kamisugi Y."/>
            <person name="Saleh O."/>
            <person name="Blanc G."/>
            <person name="Decker E.L."/>
            <person name="van Gessel N."/>
            <person name="Grimwood J."/>
            <person name="Hayes R.D."/>
            <person name="Graham S.W."/>
            <person name="Gunter L.E."/>
            <person name="McDaniel S.F."/>
            <person name="Hoernstein S.N.W."/>
            <person name="Larsson A."/>
            <person name="Li F.W."/>
            <person name="Perroud P.F."/>
            <person name="Phillips J."/>
            <person name="Ranjan P."/>
            <person name="Rokshar D.S."/>
            <person name="Rothfels C.J."/>
            <person name="Schneider L."/>
            <person name="Shu S."/>
            <person name="Stevenson D.W."/>
            <person name="Thummler F."/>
            <person name="Tillich M."/>
            <person name="Villarreal Aguilar J.C."/>
            <person name="Widiez T."/>
            <person name="Wong G.K."/>
            <person name="Wymore A."/>
            <person name="Zhang Y."/>
            <person name="Zimmer A.D."/>
            <person name="Quatrano R.S."/>
            <person name="Mayer K.F.X."/>
            <person name="Goodstein D."/>
            <person name="Casacuberta J.M."/>
            <person name="Vandepoele K."/>
            <person name="Reski R."/>
            <person name="Cuming A.C."/>
            <person name="Tuskan G.A."/>
            <person name="Maumus F."/>
            <person name="Salse J."/>
            <person name="Schmutz J."/>
            <person name="Rensing S.A."/>
        </authorList>
    </citation>
    <scope>NUCLEOTIDE SEQUENCE [LARGE SCALE GENOMIC DNA]</scope>
    <source>
        <strain evidence="2 3">cv. Gransden 2004</strain>
    </source>
</reference>
<dbReference type="EnsemblPlants" id="Pp3c6_13470V3.2">
    <property type="protein sequence ID" value="Pp3c6_13470V3.2"/>
    <property type="gene ID" value="Pp3c6_13470"/>
</dbReference>
<sequence length="165" mass="19447">MQAGVRVAAAQELEIARRKFMTESILTKRERERELKRHRERIQNMKPCVNSKPSLVRNLFPVRINRAPVRSRINKEKLQQIEKQNYQLLMKLRYIHKNYSLYMPKKHVYLLKGEACSLSKPGKKPAKSGEMAKNIVETSRPFDMHFTIDEEMASRVAAMHLRKTK</sequence>
<organism evidence="2 3">
    <name type="scientific">Physcomitrium patens</name>
    <name type="common">Spreading-leaved earth moss</name>
    <name type="synonym">Physcomitrella patens</name>
    <dbReference type="NCBI Taxonomy" id="3218"/>
    <lineage>
        <taxon>Eukaryota</taxon>
        <taxon>Viridiplantae</taxon>
        <taxon>Streptophyta</taxon>
        <taxon>Embryophyta</taxon>
        <taxon>Bryophyta</taxon>
        <taxon>Bryophytina</taxon>
        <taxon>Bryopsida</taxon>
        <taxon>Funariidae</taxon>
        <taxon>Funariales</taxon>
        <taxon>Funariaceae</taxon>
        <taxon>Physcomitrium</taxon>
    </lineage>
</organism>
<dbReference type="AlphaFoldDB" id="A0A7I4DXW3"/>
<evidence type="ECO:0000313" key="2">
    <source>
        <dbReference type="EnsemblPlants" id="Pp3c6_13470V3.2"/>
    </source>
</evidence>
<dbReference type="EMBL" id="ABEU02000006">
    <property type="status" value="NOT_ANNOTATED_CDS"/>
    <property type="molecule type" value="Genomic_DNA"/>
</dbReference>
<reference evidence="2" key="3">
    <citation type="submission" date="2020-12" db="UniProtKB">
        <authorList>
            <consortium name="EnsemblPlants"/>
        </authorList>
    </citation>
    <scope>IDENTIFICATION</scope>
</reference>
<accession>A0A7I4DXW3</accession>